<evidence type="ECO:0000313" key="6">
    <source>
        <dbReference type="EMBL" id="RFN57785.1"/>
    </source>
</evidence>
<reference evidence="6 7" key="1">
    <citation type="journal article" date="2007" name="Int. J. Syst. Evol. Microbiol.">
        <title>Marixanthomonas ophiurae gen. nov., sp. nov., a marine bacterium of the family Flavobacteriaceae isolated from a deep-sea brittle star.</title>
        <authorList>
            <person name="Romanenko L.A."/>
            <person name="Uchino M."/>
            <person name="Frolova G.M."/>
            <person name="Mikhailov V.V."/>
        </authorList>
    </citation>
    <scope>NUCLEOTIDE SEQUENCE [LARGE SCALE GENOMIC DNA]</scope>
    <source>
        <strain evidence="6 7">KMM 3046</strain>
    </source>
</reference>
<evidence type="ECO:0000256" key="3">
    <source>
        <dbReference type="ARBA" id="ARBA00023004"/>
    </source>
</evidence>
<organism evidence="6 7">
    <name type="scientific">Marixanthomonas ophiurae</name>
    <dbReference type="NCBI Taxonomy" id="387659"/>
    <lineage>
        <taxon>Bacteria</taxon>
        <taxon>Pseudomonadati</taxon>
        <taxon>Bacteroidota</taxon>
        <taxon>Flavobacteriia</taxon>
        <taxon>Flavobacteriales</taxon>
        <taxon>Flavobacteriaceae</taxon>
        <taxon>Marixanthomonas</taxon>
    </lineage>
</organism>
<keyword evidence="1 4" id="KW-0349">Heme</keyword>
<name>A0A3E1Q6M7_9FLAO</name>
<feature type="domain" description="Cytochrome c" evidence="5">
    <location>
        <begin position="47"/>
        <end position="135"/>
    </location>
</feature>
<dbReference type="PANTHER" id="PTHR35008:SF8">
    <property type="entry name" value="ALCOHOL DEHYDROGENASE CYTOCHROME C SUBUNIT"/>
    <property type="match status" value="1"/>
</dbReference>
<keyword evidence="3 4" id="KW-0408">Iron</keyword>
<sequence>MQKIAVILFTLVLLTACSDSKKKEKDSIKIGDYTAESSQQKQNPQQSSKERGALIYTDFCMQCHLANGKGVPNTFPPLAGSNWLSDKRDESIHAVKFGQRGEIEVNGKKYDGVMVPMGLSDKEVADVLNYVMTSWGNTQEEPVTEEEVANIEK</sequence>
<dbReference type="Proteomes" id="UP000261082">
    <property type="component" value="Unassembled WGS sequence"/>
</dbReference>
<dbReference type="GO" id="GO:0009055">
    <property type="term" value="F:electron transfer activity"/>
    <property type="evidence" value="ECO:0007669"/>
    <property type="project" value="InterPro"/>
</dbReference>
<evidence type="ECO:0000259" key="5">
    <source>
        <dbReference type="PROSITE" id="PS51007"/>
    </source>
</evidence>
<accession>A0A3E1Q6M7</accession>
<gene>
    <name evidence="6" type="ORF">DZ858_11085</name>
</gene>
<dbReference type="PROSITE" id="PS51007">
    <property type="entry name" value="CYTC"/>
    <property type="match status" value="1"/>
</dbReference>
<dbReference type="Gene3D" id="1.10.760.10">
    <property type="entry name" value="Cytochrome c-like domain"/>
    <property type="match status" value="1"/>
</dbReference>
<dbReference type="OrthoDB" id="9811395at2"/>
<dbReference type="Pfam" id="PF00034">
    <property type="entry name" value="Cytochrom_C"/>
    <property type="match status" value="1"/>
</dbReference>
<protein>
    <submittedName>
        <fullName evidence="6">Cytochrome c</fullName>
    </submittedName>
</protein>
<dbReference type="PANTHER" id="PTHR35008">
    <property type="entry name" value="BLL4482 PROTEIN-RELATED"/>
    <property type="match status" value="1"/>
</dbReference>
<dbReference type="PROSITE" id="PS51257">
    <property type="entry name" value="PROKAR_LIPOPROTEIN"/>
    <property type="match status" value="1"/>
</dbReference>
<dbReference type="AlphaFoldDB" id="A0A3E1Q6M7"/>
<evidence type="ECO:0000313" key="7">
    <source>
        <dbReference type="Proteomes" id="UP000261082"/>
    </source>
</evidence>
<dbReference type="GO" id="GO:0020037">
    <property type="term" value="F:heme binding"/>
    <property type="evidence" value="ECO:0007669"/>
    <property type="project" value="InterPro"/>
</dbReference>
<comment type="caution">
    <text evidence="6">The sequence shown here is derived from an EMBL/GenBank/DDBJ whole genome shotgun (WGS) entry which is preliminary data.</text>
</comment>
<keyword evidence="2 4" id="KW-0479">Metal-binding</keyword>
<evidence type="ECO:0000256" key="1">
    <source>
        <dbReference type="ARBA" id="ARBA00022617"/>
    </source>
</evidence>
<keyword evidence="7" id="KW-1185">Reference proteome</keyword>
<dbReference type="RefSeq" id="WP_117159734.1">
    <property type="nucleotide sequence ID" value="NZ_QVID01000002.1"/>
</dbReference>
<proteinExistence type="predicted"/>
<dbReference type="InterPro" id="IPR009056">
    <property type="entry name" value="Cyt_c-like_dom"/>
</dbReference>
<dbReference type="GO" id="GO:0046872">
    <property type="term" value="F:metal ion binding"/>
    <property type="evidence" value="ECO:0007669"/>
    <property type="project" value="UniProtKB-KW"/>
</dbReference>
<evidence type="ECO:0000256" key="2">
    <source>
        <dbReference type="ARBA" id="ARBA00022723"/>
    </source>
</evidence>
<dbReference type="InterPro" id="IPR051459">
    <property type="entry name" value="Cytochrome_c-type_DH"/>
</dbReference>
<evidence type="ECO:0000256" key="4">
    <source>
        <dbReference type="PROSITE-ProRule" id="PRU00433"/>
    </source>
</evidence>
<dbReference type="InterPro" id="IPR036909">
    <property type="entry name" value="Cyt_c-like_dom_sf"/>
</dbReference>
<dbReference type="EMBL" id="QVID01000002">
    <property type="protein sequence ID" value="RFN57785.1"/>
    <property type="molecule type" value="Genomic_DNA"/>
</dbReference>
<dbReference type="SUPFAM" id="SSF46626">
    <property type="entry name" value="Cytochrome c"/>
    <property type="match status" value="1"/>
</dbReference>